<feature type="transmembrane region" description="Helical" evidence="1">
    <location>
        <begin position="76"/>
        <end position="105"/>
    </location>
</feature>
<dbReference type="PANTHER" id="PTHR30503:SF3">
    <property type="entry name" value="INNER MEMBRANE PROTEIN YEDI"/>
    <property type="match status" value="1"/>
</dbReference>
<reference evidence="2 3" key="1">
    <citation type="submission" date="2024-03" db="EMBL/GenBank/DDBJ databases">
        <title>Draft genome sequence of Klenkia sp. LSe6-5.</title>
        <authorList>
            <person name="Duangmal K."/>
            <person name="Chantavorakit T."/>
        </authorList>
    </citation>
    <scope>NUCLEOTIDE SEQUENCE [LARGE SCALE GENOMIC DNA]</scope>
    <source>
        <strain evidence="2 3">LSe6-5</strain>
    </source>
</reference>
<feature type="transmembrane region" description="Helical" evidence="1">
    <location>
        <begin position="288"/>
        <end position="308"/>
    </location>
</feature>
<evidence type="ECO:0000256" key="1">
    <source>
        <dbReference type="SAM" id="Phobius"/>
    </source>
</evidence>
<proteinExistence type="predicted"/>
<feature type="transmembrane region" description="Helical" evidence="1">
    <location>
        <begin position="174"/>
        <end position="196"/>
    </location>
</feature>
<dbReference type="Proteomes" id="UP001361570">
    <property type="component" value="Unassembled WGS sequence"/>
</dbReference>
<name>A0ABU8DP80_9ACTN</name>
<gene>
    <name evidence="2" type="ORF">TEK04_02865</name>
</gene>
<dbReference type="Pfam" id="PF05661">
    <property type="entry name" value="DUF808"/>
    <property type="match status" value="1"/>
</dbReference>
<protein>
    <submittedName>
        <fullName evidence="2">DUF808 domain-containing protein</fullName>
    </submittedName>
</protein>
<dbReference type="PIRSF" id="PIRSF016660">
    <property type="entry name" value="YedI"/>
    <property type="match status" value="1"/>
</dbReference>
<dbReference type="InterPro" id="IPR008526">
    <property type="entry name" value="YedI"/>
</dbReference>
<evidence type="ECO:0000313" key="2">
    <source>
        <dbReference type="EMBL" id="MEI4270655.1"/>
    </source>
</evidence>
<organism evidence="2 3">
    <name type="scientific">Klenkia sesuvii</name>
    <dbReference type="NCBI Taxonomy" id="3103137"/>
    <lineage>
        <taxon>Bacteria</taxon>
        <taxon>Bacillati</taxon>
        <taxon>Actinomycetota</taxon>
        <taxon>Actinomycetes</taxon>
        <taxon>Geodermatophilales</taxon>
        <taxon>Geodermatophilaceae</taxon>
        <taxon>Klenkia</taxon>
    </lineage>
</organism>
<comment type="caution">
    <text evidence="2">The sequence shown here is derived from an EMBL/GenBank/DDBJ whole genome shotgun (WGS) entry which is preliminary data.</text>
</comment>
<keyword evidence="1" id="KW-1133">Transmembrane helix</keyword>
<sequence length="318" mass="33022">MASGLFALFDDVAAMVRLSAASLDDIGAAAGRAGVKAAGVVVDDAAVTPRYVQGLKPERELSIIWRIAKGSIRNKLLIILPAILLLSQFLPFLLTPILMLGGLYLCYEGAEKLWEKVSGHHPEETATAEETVTDPAEHERTVVSGAVRTDFILSAEIMVIALNEVDTEPFLSRAIILVLVAVLITALVYGVVGLIVKMDDAGVALAAKPSTGVAALGRGLVKAMPVVLATLATVGVAAMLWVGGHILLVGAEELGWAWPYDLVHHAEVAVHDATGALGGVLGWLTNTALSAVVGVVVGAVVVAVLHLVPKRGGKAAAH</sequence>
<dbReference type="PANTHER" id="PTHR30503">
    <property type="entry name" value="INNER MEMBRANE PROTEIN YEDI"/>
    <property type="match status" value="1"/>
</dbReference>
<keyword evidence="3" id="KW-1185">Reference proteome</keyword>
<feature type="transmembrane region" description="Helical" evidence="1">
    <location>
        <begin position="226"/>
        <end position="248"/>
    </location>
</feature>
<dbReference type="EMBL" id="JBAPLU010000002">
    <property type="protein sequence ID" value="MEI4270655.1"/>
    <property type="molecule type" value="Genomic_DNA"/>
</dbReference>
<keyword evidence="1" id="KW-0812">Transmembrane</keyword>
<accession>A0ABU8DP80</accession>
<dbReference type="RefSeq" id="WP_336402797.1">
    <property type="nucleotide sequence ID" value="NZ_JBAPLU010000002.1"/>
</dbReference>
<evidence type="ECO:0000313" key="3">
    <source>
        <dbReference type="Proteomes" id="UP001361570"/>
    </source>
</evidence>
<keyword evidence="1" id="KW-0472">Membrane</keyword>